<evidence type="ECO:0000256" key="2">
    <source>
        <dbReference type="SAM" id="Phobius"/>
    </source>
</evidence>
<dbReference type="EMBL" id="SMAB01000002">
    <property type="protein sequence ID" value="TCS84074.1"/>
    <property type="molecule type" value="Genomic_DNA"/>
</dbReference>
<dbReference type="Pfam" id="PF01944">
    <property type="entry name" value="SpoIIM"/>
    <property type="match status" value="1"/>
</dbReference>
<keyword evidence="4" id="KW-1185">Reference proteome</keyword>
<keyword evidence="1" id="KW-0749">Sporulation</keyword>
<comment type="subcellular location">
    <subcellularLocation>
        <location evidence="1">Cell membrane</location>
        <topology evidence="1">Multi-pass membrane protein</topology>
    </subcellularLocation>
    <text evidence="1">Localizes to the sporulation septum and to the second division site within the mother cell. Before the start of engulfment localizes to the septal midpoint, then spreads throughout the septum prior to becoming enriched at the leading edge of the engulfing membrane, where it remains until the completion of membrane migration. Some remain partially trapped at the septum during engulfment and upon completion of engulfment become dispersed in the outer forespore membrane. Localization of the MPD complex to the septal membrane is dependent on SpoIIB.</text>
</comment>
<feature type="transmembrane region" description="Helical" evidence="2">
    <location>
        <begin position="20"/>
        <end position="39"/>
    </location>
</feature>
<feature type="transmembrane region" description="Helical" evidence="2">
    <location>
        <begin position="115"/>
        <end position="136"/>
    </location>
</feature>
<feature type="transmembrane region" description="Helical" evidence="2">
    <location>
        <begin position="178"/>
        <end position="199"/>
    </location>
</feature>
<comment type="subunit">
    <text evidence="1">Component of the MPD complex composed of SpoIIM, SpoIIP and SpoIID.</text>
</comment>
<dbReference type="InterPro" id="IPR014196">
    <property type="entry name" value="SpoIIM"/>
</dbReference>
<dbReference type="Proteomes" id="UP000295788">
    <property type="component" value="Unassembled WGS sequence"/>
</dbReference>
<keyword evidence="1 2" id="KW-0812">Transmembrane</keyword>
<dbReference type="AlphaFoldDB" id="A0A4R3KK43"/>
<dbReference type="RefSeq" id="WP_132766938.1">
    <property type="nucleotide sequence ID" value="NZ_SMAB01000002.1"/>
</dbReference>
<gene>
    <name evidence="3" type="ORF">EDD72_102115</name>
</gene>
<organism evidence="3 4">
    <name type="scientific">Tepidibacillus fermentans</name>
    <dbReference type="NCBI Taxonomy" id="1281767"/>
    <lineage>
        <taxon>Bacteria</taxon>
        <taxon>Bacillati</taxon>
        <taxon>Bacillota</taxon>
        <taxon>Bacilli</taxon>
        <taxon>Bacillales</taxon>
        <taxon>Bacillaceae</taxon>
        <taxon>Tepidibacillus</taxon>
    </lineage>
</organism>
<feature type="transmembrane region" description="Helical" evidence="2">
    <location>
        <begin position="142"/>
        <end position="166"/>
    </location>
</feature>
<keyword evidence="2" id="KW-1133">Transmembrane helix</keyword>
<dbReference type="OrthoDB" id="2065033at2"/>
<dbReference type="PIRSF" id="PIRSF038973">
    <property type="entry name" value="SpoIIM"/>
    <property type="match status" value="1"/>
</dbReference>
<keyword evidence="1 2" id="KW-0472">Membrane</keyword>
<dbReference type="InterPro" id="IPR002798">
    <property type="entry name" value="SpoIIM-like"/>
</dbReference>
<feature type="transmembrane region" description="Helical" evidence="2">
    <location>
        <begin position="85"/>
        <end position="108"/>
    </location>
</feature>
<dbReference type="GO" id="GO:0005886">
    <property type="term" value="C:plasma membrane"/>
    <property type="evidence" value="ECO:0007669"/>
    <property type="project" value="UniProtKB-SubCell"/>
</dbReference>
<keyword evidence="1" id="KW-1003">Cell membrane</keyword>
<reference evidence="3 4" key="1">
    <citation type="submission" date="2019-03" db="EMBL/GenBank/DDBJ databases">
        <title>Genomic Encyclopedia of Type Strains, Phase IV (KMG-IV): sequencing the most valuable type-strain genomes for metagenomic binning, comparative biology and taxonomic classification.</title>
        <authorList>
            <person name="Goeker M."/>
        </authorList>
    </citation>
    <scope>NUCLEOTIDE SEQUENCE [LARGE SCALE GENOMIC DNA]</scope>
    <source>
        <strain evidence="3 4">DSM 23802</strain>
    </source>
</reference>
<accession>A0A4R3KK43</accession>
<dbReference type="NCBIfam" id="TIGR02831">
    <property type="entry name" value="spo_II_M"/>
    <property type="match status" value="1"/>
</dbReference>
<evidence type="ECO:0000313" key="4">
    <source>
        <dbReference type="Proteomes" id="UP000295788"/>
    </source>
</evidence>
<proteinExistence type="predicted"/>
<sequence length="216" mass="24544">MRRRPINDKIGNYVKQHFSLYIFTIILFIMGVIYGSLIIQSLSSNQKQEMIGYLSQFFHGLTSNGDAVFSTKVALKQVIFEHLKYLGMIWFLGLSIIGMPLILILIFMKGFVIGFTVSFLISQLQWKGFVFSFVSILPQNLLIVPAYIIASVAGIAFSLSLVLSRIKRNPYTPFIHQPFLSFFSLIMMMAAILVVASGFETFVSPYLMRSMANLFY</sequence>
<dbReference type="GO" id="GO:0030435">
    <property type="term" value="P:sporulation resulting in formation of a cellular spore"/>
    <property type="evidence" value="ECO:0007669"/>
    <property type="project" value="UniProtKB-KW"/>
</dbReference>
<protein>
    <recommendedName>
        <fullName evidence="1">Stage II sporulation protein M</fullName>
    </recommendedName>
</protein>
<comment type="caution">
    <text evidence="3">The sequence shown here is derived from an EMBL/GenBank/DDBJ whole genome shotgun (WGS) entry which is preliminary data.</text>
</comment>
<comment type="function">
    <text evidence="1">Required for complete septum migration and engulfment of the forespore compartment during sporulation. Required for stabilizing and recruiting of SpoIIP to the septal membrane.</text>
</comment>
<name>A0A4R3KK43_9BACI</name>
<evidence type="ECO:0000256" key="1">
    <source>
        <dbReference type="PIRNR" id="PIRNR038973"/>
    </source>
</evidence>
<evidence type="ECO:0000313" key="3">
    <source>
        <dbReference type="EMBL" id="TCS84074.1"/>
    </source>
</evidence>